<feature type="transmembrane region" description="Helical" evidence="1">
    <location>
        <begin position="139"/>
        <end position="162"/>
    </location>
</feature>
<dbReference type="InterPro" id="IPR018688">
    <property type="entry name" value="PpoB2-like"/>
</dbReference>
<feature type="transmembrane region" description="Helical" evidence="1">
    <location>
        <begin position="202"/>
        <end position="224"/>
    </location>
</feature>
<organism evidence="2 3">
    <name type="scientific">Inquilinus ginsengisoli</name>
    <dbReference type="NCBI Taxonomy" id="363840"/>
    <lineage>
        <taxon>Bacteria</taxon>
        <taxon>Pseudomonadati</taxon>
        <taxon>Pseudomonadota</taxon>
        <taxon>Alphaproteobacteria</taxon>
        <taxon>Rhodospirillales</taxon>
        <taxon>Rhodospirillaceae</taxon>
        <taxon>Inquilinus</taxon>
    </lineage>
</organism>
<accession>A0ABU1JT95</accession>
<protein>
    <submittedName>
        <fullName evidence="2">Metal-binding membrane protein</fullName>
    </submittedName>
</protein>
<keyword evidence="1" id="KW-1133">Transmembrane helix</keyword>
<dbReference type="EMBL" id="JAVDPW010000007">
    <property type="protein sequence ID" value="MDR6291845.1"/>
    <property type="molecule type" value="Genomic_DNA"/>
</dbReference>
<gene>
    <name evidence="2" type="ORF">E9232_004379</name>
</gene>
<comment type="caution">
    <text evidence="2">The sequence shown here is derived from an EMBL/GenBank/DDBJ whole genome shotgun (WGS) entry which is preliminary data.</text>
</comment>
<sequence>MDTGAAPSAIEAVLRRDRLVTLVALACVCIAAWIYVGLGIGVEMPGMEMPGMEMPGTAMSMPMPWTGAYFALIVAMWAAMMVAMMLPGAAPMVLTYAALQRHRRRAAPQAATALFTLGYLTIWAGFSILAATLQWRLDALALLSPAMATANTVLAGGALVIAGAYQLTPLKRGCLVRCRSPVEFLTRHHRSGPFGLGLRHGLFCLGCCWALMLLLFVGGVMDLTWIGVNTLFVLLEKTVPAGRWLSRVTGVGLILWGGWTALVVL</sequence>
<name>A0ABU1JT95_9PROT</name>
<evidence type="ECO:0000313" key="3">
    <source>
        <dbReference type="Proteomes" id="UP001262410"/>
    </source>
</evidence>
<evidence type="ECO:0000313" key="2">
    <source>
        <dbReference type="EMBL" id="MDR6291845.1"/>
    </source>
</evidence>
<keyword evidence="1" id="KW-0812">Transmembrane</keyword>
<dbReference type="Proteomes" id="UP001262410">
    <property type="component" value="Unassembled WGS sequence"/>
</dbReference>
<dbReference type="Pfam" id="PF09948">
    <property type="entry name" value="PpoB2"/>
    <property type="match status" value="1"/>
</dbReference>
<feature type="transmembrane region" description="Helical" evidence="1">
    <location>
        <begin position="19"/>
        <end position="42"/>
    </location>
</feature>
<keyword evidence="3" id="KW-1185">Reference proteome</keyword>
<evidence type="ECO:0000256" key="1">
    <source>
        <dbReference type="SAM" id="Phobius"/>
    </source>
</evidence>
<keyword evidence="1" id="KW-0472">Membrane</keyword>
<proteinExistence type="predicted"/>
<reference evidence="2 3" key="1">
    <citation type="submission" date="2023-07" db="EMBL/GenBank/DDBJ databases">
        <title>Sorghum-associated microbial communities from plants grown in Nebraska, USA.</title>
        <authorList>
            <person name="Schachtman D."/>
        </authorList>
    </citation>
    <scope>NUCLEOTIDE SEQUENCE [LARGE SCALE GENOMIC DNA]</scope>
    <source>
        <strain evidence="2 3">584</strain>
    </source>
</reference>
<feature type="transmembrane region" description="Helical" evidence="1">
    <location>
        <begin position="244"/>
        <end position="264"/>
    </location>
</feature>
<feature type="transmembrane region" description="Helical" evidence="1">
    <location>
        <begin position="69"/>
        <end position="99"/>
    </location>
</feature>
<dbReference type="RefSeq" id="WP_309797399.1">
    <property type="nucleotide sequence ID" value="NZ_JAVDPW010000007.1"/>
</dbReference>
<feature type="transmembrane region" description="Helical" evidence="1">
    <location>
        <begin position="111"/>
        <end position="133"/>
    </location>
</feature>